<feature type="domain" description="NADH:ubiquinone oxidoreductase intermediate-associated protein 30" evidence="11">
    <location>
        <begin position="467"/>
        <end position="624"/>
    </location>
</feature>
<feature type="region of interest" description="Disordered" evidence="8">
    <location>
        <begin position="29"/>
        <end position="55"/>
    </location>
</feature>
<feature type="compositionally biased region" description="Gly residues" evidence="8">
    <location>
        <begin position="29"/>
        <end position="44"/>
    </location>
</feature>
<keyword evidence="5 7" id="KW-0326">Glycosidase</keyword>
<evidence type="ECO:0000256" key="4">
    <source>
        <dbReference type="ARBA" id="ARBA00023277"/>
    </source>
</evidence>
<dbReference type="GO" id="GO:0008422">
    <property type="term" value="F:beta-glucosidase activity"/>
    <property type="evidence" value="ECO:0007669"/>
    <property type="project" value="TreeGrafter"/>
</dbReference>
<evidence type="ECO:0000256" key="8">
    <source>
        <dbReference type="SAM" id="MobiDB-lite"/>
    </source>
</evidence>
<dbReference type="GO" id="GO:0009986">
    <property type="term" value="C:cell surface"/>
    <property type="evidence" value="ECO:0007669"/>
    <property type="project" value="TreeGrafter"/>
</dbReference>
<feature type="compositionally biased region" description="Gly residues" evidence="8">
    <location>
        <begin position="437"/>
        <end position="456"/>
    </location>
</feature>
<keyword evidence="9" id="KW-0732">Signal</keyword>
<dbReference type="InterPro" id="IPR013857">
    <property type="entry name" value="NADH-UbQ_OxRdtase-assoc_prot30"/>
</dbReference>
<dbReference type="InterPro" id="IPR050386">
    <property type="entry name" value="Glycosyl_hydrolase_5"/>
</dbReference>
<feature type="region of interest" description="Disordered" evidence="8">
    <location>
        <begin position="429"/>
        <end position="461"/>
    </location>
</feature>
<dbReference type="Gene3D" id="3.20.20.80">
    <property type="entry name" value="Glycosidases"/>
    <property type="match status" value="1"/>
</dbReference>
<evidence type="ECO:0000256" key="2">
    <source>
        <dbReference type="ARBA" id="ARBA00022801"/>
    </source>
</evidence>
<feature type="chain" id="PRO_5032764846" evidence="9">
    <location>
        <begin position="21"/>
        <end position="631"/>
    </location>
</feature>
<keyword evidence="4" id="KW-0119">Carbohydrate metabolism</keyword>
<dbReference type="InterPro" id="IPR008979">
    <property type="entry name" value="Galactose-bd-like_sf"/>
</dbReference>
<dbReference type="Pfam" id="PF08547">
    <property type="entry name" value="CIA30"/>
    <property type="match status" value="1"/>
</dbReference>
<keyword evidence="2 7" id="KW-0378">Hydrolase</keyword>
<evidence type="ECO:0000256" key="6">
    <source>
        <dbReference type="ARBA" id="ARBA00023326"/>
    </source>
</evidence>
<dbReference type="SUPFAM" id="SSF49785">
    <property type="entry name" value="Galactose-binding domain-like"/>
    <property type="match status" value="1"/>
</dbReference>
<feature type="signal peptide" evidence="9">
    <location>
        <begin position="1"/>
        <end position="20"/>
    </location>
</feature>
<dbReference type="InterPro" id="IPR018087">
    <property type="entry name" value="Glyco_hydro_5_CS"/>
</dbReference>
<dbReference type="InterPro" id="IPR017853">
    <property type="entry name" value="GH"/>
</dbReference>
<name>A0A806JZH9_9BACT</name>
<proteinExistence type="inferred from homology"/>
<dbReference type="PANTHER" id="PTHR31297">
    <property type="entry name" value="GLUCAN ENDO-1,6-BETA-GLUCOSIDASE B"/>
    <property type="match status" value="1"/>
</dbReference>
<evidence type="ECO:0000256" key="5">
    <source>
        <dbReference type="ARBA" id="ARBA00023295"/>
    </source>
</evidence>
<dbReference type="GO" id="GO:0005576">
    <property type="term" value="C:extracellular region"/>
    <property type="evidence" value="ECO:0007669"/>
    <property type="project" value="TreeGrafter"/>
</dbReference>
<evidence type="ECO:0000256" key="3">
    <source>
        <dbReference type="ARBA" id="ARBA00023001"/>
    </source>
</evidence>
<protein>
    <submittedName>
        <fullName evidence="12">Glycoside hydrolase family 5</fullName>
    </submittedName>
</protein>
<dbReference type="EMBL" id="JQ844184">
    <property type="protein sequence ID" value="AGS52162.1"/>
    <property type="molecule type" value="Genomic_DNA"/>
</dbReference>
<dbReference type="SUPFAM" id="SSF51445">
    <property type="entry name" value="(Trans)glycosidases"/>
    <property type="match status" value="1"/>
</dbReference>
<feature type="domain" description="Glycoside hydrolase family 5" evidence="10">
    <location>
        <begin position="88"/>
        <end position="398"/>
    </location>
</feature>
<sequence>MKRKFISVFLVVILVFMFIACPEGDNGNGNGGGTGGGSSGGGNGNDPRPSSPESMTAKTALQYFTDEGVKAGWNLGNTLDAVNSGFTKAEETAWGNPLATQTLLNGVKAQGFDIVRIPCTWLGHIGSAPDYIIDENRLKRVAEIVNMVHAAGMKAIINIHHDGNYSSPGGQAVRTWGFLDFKNALTDTEKNTQIKDELGKVWTQIANYFKNYGDYLIFETMNEVHSGNWGDRASNDEQDLLFDWKQIALNAIRATGGNNATRFVAVPGLGSTEPEYVIAAHSRGKLFPDDGTNGTNRLIVSVHFYAPWRYTVAGVNAEQGSNLIHTITTAELNHIDTEAGRIKSTFIDKGIAVYYGEWGAPTNVRSNMSTEIKNTHVNYISCVAKAARANGIVPIYWDDGGDFKILERSNGSPKTGLWKDTLDGYMNAIKTTTGPGAPSGGGEPSGPGGGDNGGGNQHSEVTIGNWTWGTYDDYGDGGSSTITMMPIILGEDSPEYLRFDGNIVSSTLGTPPSTYTGGYAGIQITPNATALSSLKSAATISFKVTGTVAKTYKLQIPTSDINDYGYYGTTFNVTTDEAMVTIEMSSLSKPTWGSATSFDKSKATAIEIQATLADTGTGDYDFTIWNLELSP</sequence>
<dbReference type="GO" id="GO:0030245">
    <property type="term" value="P:cellulose catabolic process"/>
    <property type="evidence" value="ECO:0007669"/>
    <property type="project" value="UniProtKB-KW"/>
</dbReference>
<reference evidence="12" key="1">
    <citation type="submission" date="2012-03" db="EMBL/GenBank/DDBJ databases">
        <title>Functional metagenomics reveals considerable lignocellulase gene clusters in the gut microbiome of a wood-feeding higher termite.</title>
        <authorList>
            <person name="Liu N."/>
        </authorList>
    </citation>
    <scope>NUCLEOTIDE SEQUENCE</scope>
</reference>
<evidence type="ECO:0000313" key="12">
    <source>
        <dbReference type="EMBL" id="AGS52162.1"/>
    </source>
</evidence>
<dbReference type="PROSITE" id="PS00659">
    <property type="entry name" value="GLYCOSYL_HYDROL_F5"/>
    <property type="match status" value="1"/>
</dbReference>
<evidence type="ECO:0000256" key="9">
    <source>
        <dbReference type="SAM" id="SignalP"/>
    </source>
</evidence>
<organism evidence="12">
    <name type="scientific">uncultured bacterium contig00049</name>
    <dbReference type="NCBI Taxonomy" id="1181534"/>
    <lineage>
        <taxon>Bacteria</taxon>
        <taxon>environmental samples</taxon>
    </lineage>
</organism>
<keyword evidence="6" id="KW-0624">Polysaccharide degradation</keyword>
<evidence type="ECO:0000259" key="10">
    <source>
        <dbReference type="Pfam" id="PF00150"/>
    </source>
</evidence>
<dbReference type="InterPro" id="IPR001547">
    <property type="entry name" value="Glyco_hydro_5"/>
</dbReference>
<accession>A0A806JZH9</accession>
<dbReference type="PROSITE" id="PS51257">
    <property type="entry name" value="PROKAR_LIPOPROTEIN"/>
    <property type="match status" value="1"/>
</dbReference>
<keyword evidence="3" id="KW-0136">Cellulose degradation</keyword>
<dbReference type="PANTHER" id="PTHR31297:SF41">
    <property type="entry name" value="ENDOGLUCANASE, PUTATIVE (AFU_ORTHOLOGUE AFUA_5G01830)-RELATED"/>
    <property type="match status" value="1"/>
</dbReference>
<evidence type="ECO:0000256" key="7">
    <source>
        <dbReference type="RuleBase" id="RU361153"/>
    </source>
</evidence>
<dbReference type="AlphaFoldDB" id="A0A806JZH9"/>
<comment type="similarity">
    <text evidence="1 7">Belongs to the glycosyl hydrolase 5 (cellulase A) family.</text>
</comment>
<evidence type="ECO:0000259" key="11">
    <source>
        <dbReference type="Pfam" id="PF08547"/>
    </source>
</evidence>
<evidence type="ECO:0000256" key="1">
    <source>
        <dbReference type="ARBA" id="ARBA00005641"/>
    </source>
</evidence>
<dbReference type="Pfam" id="PF00150">
    <property type="entry name" value="Cellulase"/>
    <property type="match status" value="1"/>
</dbReference>